<comment type="subunit">
    <text evidence="9">Component of the Mediator complex.</text>
</comment>
<evidence type="ECO:0000256" key="9">
    <source>
        <dbReference type="RuleBase" id="RU364142"/>
    </source>
</evidence>
<evidence type="ECO:0000256" key="2">
    <source>
        <dbReference type="ARBA" id="ARBA00008782"/>
    </source>
</evidence>
<dbReference type="OrthoDB" id="5549158at2759"/>
<evidence type="ECO:0000256" key="1">
    <source>
        <dbReference type="ARBA" id="ARBA00004123"/>
    </source>
</evidence>
<comment type="subcellular location">
    <subcellularLocation>
        <location evidence="1 9">Nucleus</location>
    </subcellularLocation>
</comment>
<keyword evidence="7 9" id="KW-0539">Nucleus</keyword>
<gene>
    <name evidence="10" type="primary">NUT1</name>
    <name evidence="9" type="synonym">MED5</name>
    <name evidence="10" type="ORF">Hypma_015458</name>
</gene>
<accession>A0A369KC30</accession>
<evidence type="ECO:0000256" key="7">
    <source>
        <dbReference type="ARBA" id="ARBA00023242"/>
    </source>
</evidence>
<dbReference type="InParanoid" id="A0A369KC30"/>
<dbReference type="PANTHER" id="PTHR35784:SF1">
    <property type="entry name" value="MEDIATOR OF RNA POLYMERASE II TRANSCRIPTION SUBUNIT 5"/>
    <property type="match status" value="1"/>
</dbReference>
<organism evidence="10 11">
    <name type="scientific">Hypsizygus marmoreus</name>
    <name type="common">White beech mushroom</name>
    <name type="synonym">Agaricus marmoreus</name>
    <dbReference type="NCBI Taxonomy" id="39966"/>
    <lineage>
        <taxon>Eukaryota</taxon>
        <taxon>Fungi</taxon>
        <taxon>Dikarya</taxon>
        <taxon>Basidiomycota</taxon>
        <taxon>Agaricomycotina</taxon>
        <taxon>Agaricomycetes</taxon>
        <taxon>Agaricomycetidae</taxon>
        <taxon>Agaricales</taxon>
        <taxon>Tricholomatineae</taxon>
        <taxon>Lyophyllaceae</taxon>
        <taxon>Hypsizygus</taxon>
    </lineage>
</organism>
<evidence type="ECO:0000313" key="11">
    <source>
        <dbReference type="Proteomes" id="UP000076154"/>
    </source>
</evidence>
<dbReference type="AlphaFoldDB" id="A0A369KC30"/>
<evidence type="ECO:0000313" key="10">
    <source>
        <dbReference type="EMBL" id="RDB29304.1"/>
    </source>
</evidence>
<protein>
    <recommendedName>
        <fullName evidence="3 9">Mediator of RNA polymerase II transcription subunit 5</fullName>
    </recommendedName>
    <alternativeName>
        <fullName evidence="8 9">Mediator complex subunit 5</fullName>
    </alternativeName>
</protein>
<comment type="function">
    <text evidence="9">Component of the Mediator complex, a coactivator involved in the regulated transcription of nearly all RNA polymerase II-dependent genes. Mediator functions as a bridge to convey information from gene-specific regulatory proteins to the basal RNA polymerase II transcription machinery. Mediator is recruited to promoters by direct interactions with regulatory proteins and serves as a scaffold for the assembly of a functional preinitiation complex with RNA polymerase II and the general transcription factors.</text>
</comment>
<evidence type="ECO:0000256" key="3">
    <source>
        <dbReference type="ARBA" id="ARBA00020628"/>
    </source>
</evidence>
<evidence type="ECO:0000256" key="6">
    <source>
        <dbReference type="ARBA" id="ARBA00023163"/>
    </source>
</evidence>
<sequence length="942" mass="103647">MSLAELTRNCFQSGISASKWLSLCKLLISKESSISRVPDDIEINLSNSVLVLYRSYPGDPDLQEYLKAAIQDGTLSVATFVATLLQAARSPELHTAATLDTLCRIALDAHYSSGLPPIGSVVRYEESPITILGTVQDALALLRTAHSLPMTHFHQLTTSAAELVILLLSCVSDISQVSTAQAMVHFADANDLLHNFRLAPDVRQVLETFVLSLSFLIGDDAKAAREAQIMHSIQLALGKGDIHGSGSDTDITTFSLMLHRLVSYRAEAFGSGDGPGTVALLMTLFRWASWSPTVFYTQAFLSALTCMEQGSSNALVWKAFVVGRLPHLLAHFESSVNADGVGNSDWRRATQAALTAVSRHSELISHCDNIITRTKTFNAMQDEDVTPSIFRDLLRTMVRTELVGLSFAVELDPSVSSEDTHRLRGEAQDAGVDFEVYLESKIMPDIAIEDLRSFLDRLWMDVGSHHDFANVAIRRFISLANAYDVEGLSHFCKLFFTFEPILEIMALHTKVSDLLCRALLLLDQYDCETVGDPQTAVSHLGDVVLFLQYTTSRFRIDKVPFAPENRSLSSQFLHMTDATHAAERLSGEDGPAFNAWFKALFDSSSEGIEDSILRSTQPKVLLRISATLFSQAIRACLVQKIDRDVLNNGVSYFTGPLLNWTLVGVIKGLVREIQQRGLSAPTHLEILQTLLLSPACPRPVLSLCGPQVLLLFSDKTAKAKLSGIDITSVRRVVNQALNRSTEGNISEIRPAVSWIPREEEPKRAIQVVLALARAGKAPSFDVERCIKIMPPTKFLQLLWSELVISASLGEMDICRRIATFVLTTPRSSSMPPLLPIFLHIISPSLIFAIDHQQPPEHTMNVELLVTVVSSALTAALHLELAMHSVTGDHGFMLGQPSSGMARRFATELRSRQNNRTSRAIAQRLASSQSFVANFPVFMSELG</sequence>
<evidence type="ECO:0000256" key="8">
    <source>
        <dbReference type="ARBA" id="ARBA00031256"/>
    </source>
</evidence>
<comment type="caution">
    <text evidence="10">The sequence shown here is derived from an EMBL/GenBank/DDBJ whole genome shotgun (WGS) entry which is preliminary data.</text>
</comment>
<dbReference type="GO" id="GO:0016592">
    <property type="term" value="C:mediator complex"/>
    <property type="evidence" value="ECO:0007669"/>
    <property type="project" value="InterPro"/>
</dbReference>
<proteinExistence type="inferred from homology"/>
<keyword evidence="11" id="KW-1185">Reference proteome</keyword>
<keyword evidence="6 9" id="KW-0804">Transcription</keyword>
<comment type="similarity">
    <text evidence="2 9">Belongs to the Mediator complex subunit 5 family.</text>
</comment>
<dbReference type="STRING" id="39966.A0A369KC30"/>
<evidence type="ECO:0000256" key="4">
    <source>
        <dbReference type="ARBA" id="ARBA00023015"/>
    </source>
</evidence>
<dbReference type="GO" id="GO:0006357">
    <property type="term" value="P:regulation of transcription by RNA polymerase II"/>
    <property type="evidence" value="ECO:0007669"/>
    <property type="project" value="InterPro"/>
</dbReference>
<name>A0A369KC30_HYPMA</name>
<dbReference type="InterPro" id="IPR014801">
    <property type="entry name" value="Mediator_Med5_fun"/>
</dbReference>
<reference evidence="10" key="1">
    <citation type="submission" date="2018-04" db="EMBL/GenBank/DDBJ databases">
        <title>Whole genome sequencing of Hypsizygus marmoreus.</title>
        <authorList>
            <person name="Choi I.-G."/>
            <person name="Min B."/>
            <person name="Kim J.-G."/>
            <person name="Kim S."/>
            <person name="Oh Y.-L."/>
            <person name="Kong W.-S."/>
            <person name="Park H."/>
            <person name="Jeong J."/>
            <person name="Song E.-S."/>
        </authorList>
    </citation>
    <scope>NUCLEOTIDE SEQUENCE [LARGE SCALE GENOMIC DNA]</scope>
    <source>
        <strain evidence="10">51987-8</strain>
    </source>
</reference>
<dbReference type="PANTHER" id="PTHR35784">
    <property type="entry name" value="MEDIATOR OF RNA POLYMERASE II TRANSCRIPTION SUBUNIT 5"/>
    <property type="match status" value="1"/>
</dbReference>
<dbReference type="Proteomes" id="UP000076154">
    <property type="component" value="Unassembled WGS sequence"/>
</dbReference>
<dbReference type="GO" id="GO:0003712">
    <property type="term" value="F:transcription coregulator activity"/>
    <property type="evidence" value="ECO:0007669"/>
    <property type="project" value="InterPro"/>
</dbReference>
<dbReference type="Pfam" id="PF08689">
    <property type="entry name" value="Med5"/>
    <property type="match status" value="1"/>
</dbReference>
<keyword evidence="4 9" id="KW-0805">Transcription regulation</keyword>
<keyword evidence="5 9" id="KW-0010">Activator</keyword>
<dbReference type="EMBL" id="LUEZ02000010">
    <property type="protein sequence ID" value="RDB29304.1"/>
    <property type="molecule type" value="Genomic_DNA"/>
</dbReference>
<evidence type="ECO:0000256" key="5">
    <source>
        <dbReference type="ARBA" id="ARBA00023159"/>
    </source>
</evidence>